<protein>
    <recommendedName>
        <fullName evidence="3">NADPH-dependent FMN reductase</fullName>
    </recommendedName>
</protein>
<gene>
    <name evidence="1" type="ORF">SAMN05443665_100351</name>
</gene>
<organism evidence="1 2">
    <name type="scientific">Actinomadura meyerae</name>
    <dbReference type="NCBI Taxonomy" id="240840"/>
    <lineage>
        <taxon>Bacteria</taxon>
        <taxon>Bacillati</taxon>
        <taxon>Actinomycetota</taxon>
        <taxon>Actinomycetes</taxon>
        <taxon>Streptosporangiales</taxon>
        <taxon>Thermomonosporaceae</taxon>
        <taxon>Actinomadura</taxon>
    </lineage>
</organism>
<sequence>MAGLRRGRAAIRAPEAGVYRLVVMKRLLLVHHTPSPSVQAMYEAVRAGASTDEIEGVEVVSRPALTASAVDVLEADGYLLGTPVNLGYLSGALKHFFDQIYYPCLEVTVRRPFGAYLHGNNDATGALRALDSITTGLRWKAVQPPVVVTGEPGKADLEACWELGAVTAAELGRF</sequence>
<proteinExistence type="predicted"/>
<dbReference type="EMBL" id="FZOR01000003">
    <property type="protein sequence ID" value="SNS35575.1"/>
    <property type="molecule type" value="Genomic_DNA"/>
</dbReference>
<dbReference type="Proteomes" id="UP000198318">
    <property type="component" value="Unassembled WGS sequence"/>
</dbReference>
<dbReference type="Gene3D" id="3.40.50.360">
    <property type="match status" value="1"/>
</dbReference>
<accession>A0A239DSI2</accession>
<reference evidence="1 2" key="1">
    <citation type="submission" date="2017-06" db="EMBL/GenBank/DDBJ databases">
        <authorList>
            <person name="Kim H.J."/>
            <person name="Triplett B.A."/>
        </authorList>
    </citation>
    <scope>NUCLEOTIDE SEQUENCE [LARGE SCALE GENOMIC DNA]</scope>
    <source>
        <strain evidence="1 2">DSM 44715</strain>
    </source>
</reference>
<dbReference type="InterPro" id="IPR029039">
    <property type="entry name" value="Flavoprotein-like_sf"/>
</dbReference>
<evidence type="ECO:0008006" key="3">
    <source>
        <dbReference type="Google" id="ProtNLM"/>
    </source>
</evidence>
<evidence type="ECO:0000313" key="2">
    <source>
        <dbReference type="Proteomes" id="UP000198318"/>
    </source>
</evidence>
<name>A0A239DSI2_9ACTN</name>
<dbReference type="AlphaFoldDB" id="A0A239DSI2"/>
<dbReference type="SUPFAM" id="SSF52218">
    <property type="entry name" value="Flavoproteins"/>
    <property type="match status" value="1"/>
</dbReference>
<keyword evidence="2" id="KW-1185">Reference proteome</keyword>
<evidence type="ECO:0000313" key="1">
    <source>
        <dbReference type="EMBL" id="SNS35575.1"/>
    </source>
</evidence>